<dbReference type="Proteomes" id="UP000581087">
    <property type="component" value="Unassembled WGS sequence"/>
</dbReference>
<evidence type="ECO:0000256" key="2">
    <source>
        <dbReference type="ARBA" id="ARBA00022840"/>
    </source>
</evidence>
<evidence type="ECO:0000313" key="4">
    <source>
        <dbReference type="EMBL" id="NYD66633.1"/>
    </source>
</evidence>
<evidence type="ECO:0000313" key="5">
    <source>
        <dbReference type="EMBL" id="RXZ87300.1"/>
    </source>
</evidence>
<accession>A0A4Q2MDY5</accession>
<gene>
    <name evidence="4" type="ORF">BJ972_001152</name>
    <name evidence="5" type="ORF">ESP50_05105</name>
</gene>
<keyword evidence="2" id="KW-0067">ATP-binding</keyword>
<dbReference type="InterPro" id="IPR027417">
    <property type="entry name" value="P-loop_NTPase"/>
</dbReference>
<evidence type="ECO:0000313" key="7">
    <source>
        <dbReference type="Proteomes" id="UP000581087"/>
    </source>
</evidence>
<keyword evidence="4" id="KW-0282">Flagellum</keyword>
<keyword evidence="4" id="KW-0969">Cilium</keyword>
<proteinExistence type="predicted"/>
<dbReference type="EMBL" id="SDPM01000002">
    <property type="protein sequence ID" value="RXZ87300.1"/>
    <property type="molecule type" value="Genomic_DNA"/>
</dbReference>
<name>A0A4Q2MDY5_9MICO</name>
<reference evidence="4 7" key="2">
    <citation type="submission" date="2020-07" db="EMBL/GenBank/DDBJ databases">
        <title>Sequencing the genomes of 1000 actinobacteria strains.</title>
        <authorList>
            <person name="Klenk H.-P."/>
        </authorList>
    </citation>
    <scope>NUCLEOTIDE SEQUENCE [LARGE SCALE GENOMIC DNA]</scope>
    <source>
        <strain evidence="4 7">DSM 23870</strain>
    </source>
</reference>
<keyword evidence="1" id="KW-0547">Nucleotide-binding</keyword>
<dbReference type="PANTHER" id="PTHR43384">
    <property type="entry name" value="SEPTUM SITE-DETERMINING PROTEIN MIND HOMOLOG, CHLOROPLASTIC-RELATED"/>
    <property type="match status" value="1"/>
</dbReference>
<dbReference type="SUPFAM" id="SSF52540">
    <property type="entry name" value="P-loop containing nucleoside triphosphate hydrolases"/>
    <property type="match status" value="1"/>
</dbReference>
<protein>
    <submittedName>
        <fullName evidence="4">MinD-like ATPase involved in chromosome partitioning or flagellar assembly</fullName>
    </submittedName>
    <submittedName>
        <fullName evidence="5">Regulator</fullName>
    </submittedName>
</protein>
<evidence type="ECO:0000259" key="3">
    <source>
        <dbReference type="Pfam" id="PF01656"/>
    </source>
</evidence>
<dbReference type="InterPro" id="IPR002586">
    <property type="entry name" value="CobQ/CobB/MinD/ParA_Nub-bd_dom"/>
</dbReference>
<dbReference type="Pfam" id="PF01656">
    <property type="entry name" value="CbiA"/>
    <property type="match status" value="1"/>
</dbReference>
<evidence type="ECO:0000313" key="6">
    <source>
        <dbReference type="Proteomes" id="UP000292686"/>
    </source>
</evidence>
<dbReference type="RefSeq" id="WP_129172874.1">
    <property type="nucleotide sequence ID" value="NZ_JACCBI010000001.1"/>
</dbReference>
<dbReference type="Proteomes" id="UP000292686">
    <property type="component" value="Unassembled WGS sequence"/>
</dbReference>
<dbReference type="OrthoDB" id="3217709at2"/>
<dbReference type="AlphaFoldDB" id="A0A4Q2MDY5"/>
<comment type="caution">
    <text evidence="5">The sequence shown here is derived from an EMBL/GenBank/DDBJ whole genome shotgun (WGS) entry which is preliminary data.</text>
</comment>
<keyword evidence="6" id="KW-1185">Reference proteome</keyword>
<reference evidence="5 6" key="1">
    <citation type="submission" date="2019-01" db="EMBL/GenBank/DDBJ databases">
        <title>Agromyces.</title>
        <authorList>
            <person name="Li J."/>
        </authorList>
    </citation>
    <scope>NUCLEOTIDE SEQUENCE [LARGE SCALE GENOMIC DNA]</scope>
    <source>
        <strain evidence="5 6">DSM 23870</strain>
    </source>
</reference>
<dbReference type="GO" id="GO:0005524">
    <property type="term" value="F:ATP binding"/>
    <property type="evidence" value="ECO:0007669"/>
    <property type="project" value="UniProtKB-KW"/>
</dbReference>
<evidence type="ECO:0000256" key="1">
    <source>
        <dbReference type="ARBA" id="ARBA00022741"/>
    </source>
</evidence>
<dbReference type="GO" id="GO:0005829">
    <property type="term" value="C:cytosol"/>
    <property type="evidence" value="ECO:0007669"/>
    <property type="project" value="TreeGrafter"/>
</dbReference>
<dbReference type="GO" id="GO:0051782">
    <property type="term" value="P:negative regulation of cell division"/>
    <property type="evidence" value="ECO:0007669"/>
    <property type="project" value="TreeGrafter"/>
</dbReference>
<keyword evidence="4" id="KW-0966">Cell projection</keyword>
<dbReference type="Gene3D" id="3.40.50.300">
    <property type="entry name" value="P-loop containing nucleotide triphosphate hydrolases"/>
    <property type="match status" value="1"/>
</dbReference>
<feature type="domain" description="CobQ/CobB/MinD/ParA nucleotide binding" evidence="3">
    <location>
        <begin position="132"/>
        <end position="363"/>
    </location>
</feature>
<dbReference type="PANTHER" id="PTHR43384:SF6">
    <property type="entry name" value="SEPTUM SITE-DETERMINING PROTEIN MIND HOMOLOG, CHLOROPLASTIC"/>
    <property type="match status" value="1"/>
</dbReference>
<dbReference type="GO" id="GO:0009898">
    <property type="term" value="C:cytoplasmic side of plasma membrane"/>
    <property type="evidence" value="ECO:0007669"/>
    <property type="project" value="TreeGrafter"/>
</dbReference>
<sequence>MRLLLILDHATEDRLLADIVEHGHTVVARLLSSREAEARLPDLEVDVVLAGAGRSTLSADLLRATDSRGIRVVALASTDLDRHHARSLGIHEVLEADVAWGEIDAFVRGSAVLGARVDETAEAAHPRGARVIAVWGPAGAPGRTTLSINVAAELAARGRDVVLIDADTYGGAIAPALGLLDEAPGFASACRLAGSGSLDRAEFDRIAPVYSAAGGPFRVLTGIPTSRRWPELAPDRIDAAIEVLRTVATDIVIDVGFNLEADDELSSDLFSPRRNAATAASLRLADDVLAVGLADPIGLARFLRAHVDLLDVVSTSRVHVVINRVRGSALGIDAAGQVRQSLRRFAGIETATLLPHDQRASDAAILLARTLREAAPRSGLRAGIRGLVDTVLLPIAADDLAVRPRRALRRSLAAG</sequence>
<dbReference type="EMBL" id="JACCBI010000001">
    <property type="protein sequence ID" value="NYD66633.1"/>
    <property type="molecule type" value="Genomic_DNA"/>
</dbReference>
<organism evidence="5 6">
    <name type="scientific">Agromyces atrinae</name>
    <dbReference type="NCBI Taxonomy" id="592376"/>
    <lineage>
        <taxon>Bacteria</taxon>
        <taxon>Bacillati</taxon>
        <taxon>Actinomycetota</taxon>
        <taxon>Actinomycetes</taxon>
        <taxon>Micrococcales</taxon>
        <taxon>Microbacteriaceae</taxon>
        <taxon>Agromyces</taxon>
    </lineage>
</organism>
<dbReference type="InterPro" id="IPR050625">
    <property type="entry name" value="ParA/MinD_ATPase"/>
</dbReference>
<dbReference type="GO" id="GO:0016887">
    <property type="term" value="F:ATP hydrolysis activity"/>
    <property type="evidence" value="ECO:0007669"/>
    <property type="project" value="TreeGrafter"/>
</dbReference>